<dbReference type="GO" id="GO:0043565">
    <property type="term" value="F:sequence-specific DNA binding"/>
    <property type="evidence" value="ECO:0007669"/>
    <property type="project" value="InterPro"/>
</dbReference>
<dbReference type="GO" id="GO:0000155">
    <property type="term" value="F:phosphorelay sensor kinase activity"/>
    <property type="evidence" value="ECO:0007669"/>
    <property type="project" value="InterPro"/>
</dbReference>
<feature type="domain" description="Histidine kinase" evidence="9">
    <location>
        <begin position="830"/>
        <end position="1043"/>
    </location>
</feature>
<dbReference type="SUPFAM" id="SSF50998">
    <property type="entry name" value="Quinoprotein alcohol dehydrogenase-like"/>
    <property type="match status" value="1"/>
</dbReference>
<keyword evidence="3 7" id="KW-0597">Phosphoprotein</keyword>
<dbReference type="PANTHER" id="PTHR43547">
    <property type="entry name" value="TWO-COMPONENT HISTIDINE KINASE"/>
    <property type="match status" value="1"/>
</dbReference>
<dbReference type="EMBL" id="JACSIT010000118">
    <property type="protein sequence ID" value="MBC6995120.1"/>
    <property type="molecule type" value="Genomic_DNA"/>
</dbReference>
<dbReference type="GO" id="GO:0003700">
    <property type="term" value="F:DNA-binding transcription factor activity"/>
    <property type="evidence" value="ECO:0007669"/>
    <property type="project" value="InterPro"/>
</dbReference>
<dbReference type="InterPro" id="IPR011123">
    <property type="entry name" value="Y_Y_Y"/>
</dbReference>
<dbReference type="Pfam" id="PF02518">
    <property type="entry name" value="HATPase_c"/>
    <property type="match status" value="1"/>
</dbReference>
<dbReference type="InterPro" id="IPR011047">
    <property type="entry name" value="Quinoprotein_ADH-like_sf"/>
</dbReference>
<comment type="catalytic activity">
    <reaction evidence="1">
        <text>ATP + protein L-histidine = ADP + protein N-phospho-L-histidine.</text>
        <dbReference type="EC" id="2.7.13.3"/>
    </reaction>
</comment>
<dbReference type="SUPFAM" id="SSF52172">
    <property type="entry name" value="CheY-like"/>
    <property type="match status" value="1"/>
</dbReference>
<dbReference type="InterPro" id="IPR015943">
    <property type="entry name" value="WD40/YVTN_repeat-like_dom_sf"/>
</dbReference>
<dbReference type="Gene3D" id="3.30.565.10">
    <property type="entry name" value="Histidine kinase-like ATPase, C-terminal domain"/>
    <property type="match status" value="1"/>
</dbReference>
<dbReference type="InterPro" id="IPR013783">
    <property type="entry name" value="Ig-like_fold"/>
</dbReference>
<dbReference type="InterPro" id="IPR036890">
    <property type="entry name" value="HATPase_C_sf"/>
</dbReference>
<sequence length="1325" mass="149002">MKSIHPFRSGLLLALLVLTTGVVEAQEYYFRQYEVTDGLSHNTIHCAAQDDDGFLWFGTKNGLNRFDGYQFKWYQSDENIPQSIGSNFIECIDFAEGKLWVGTDSGLYSGDPKNGRFALVATTAKQPILDVANDASGQLWFIADDTLRQLNKSSGELRNYAAPELHAARKIALSPSKRLCLATAGGVFLHQPVTDDFLRLELQAGSNGFPLVISSIYFLNESTLAVGTVSHGAFLYDLPNRTSMAILDQKDNRLYVRDFLLRGNDLWIGTENGVYVYNVYGKTTVHLQKCNACPFSLSDNAIYSLFEDSRAGVWVGTYFRGLNYYSEALTSFRKFQPVAGQNSVGGSAVREFQQDKYGNLWIGTEDEGLDRYNPRTGQFDHFPLRTADEQIVATNVHGLLVRDNELWVGTFQNGLFILDIQTGRVKRHLVAGAESGLRSNFVFSLKTTIDSTIVALTASGIHRYRQDLGKFEADTLFAPNYFYTSFLEDRDGGQWAGTYWDGLFYHHPAKNTGRIYSKGSAPQFRISNDAINGIFQSSDGTVWVTTENGLNAVSPDSGTIAQYGKKDGFPSNVFYSVLEDKLGKFWLSTANGLVRFAPGSKQLDKYTTENGLLSNQFNYSSAFRDANDRMYFGGVEGFISFDPYDTRFSKQAPGDRLVLTDFAVLAFGDRPAEHPTAEKKAGEATAVVRLGYDQSTFNVSYSALDYVTPGLTEYSYQLRGLNDGWISTGNTNKVFFTSLPPGQYTLSVKSRIHNSDWGAPEDLLRIYISPPFWKSKVAYLLYVVLGALLLLYALRFYHRYNKARTLQKMELFDNEKEKEIYRAKIEFFTNVSHEILTPLTLIKNPVEKLLNEAAPGTVLADNLSLVHKHTLRLVNLVQQLLDFRKTEMEHTTLSFVLVDINRALTDTIAQYTATLEEKNMELIHNLAEEAVLAYVDMEAFRKITGNLYQNAIKYGEQQVRITLSATESQLTIRFQNDGMLIPSSEKEKIFQPFYRLPDHEALPGTGIGLSLAYSLAELHEGSLQLDLSTPQYNTFVLTLPLFQKDNFELTPSKKWVKVEDHSTQHPALGTQNLRSTILLVEDNLDLLDFVAKDLLPHYPVLKATTAEEALQILESQNIQLVISDVMMPGMDGFELCRIIKNNLEWSHIPIILLTSRNNLTSEMSGLEAGADAYIAKPFSMDYLKTRVSNLLTNRKHILDHFSSTPLAHIQSIAHSPVDEQFLQKLDVIIQENITDPELNVTDLAERMHMSRSTLYRKIKDVSGFSPNELINITRLKKAASLLRGKQYKIYEIAEMVGYNSATSFGRSFQKQFKMSPTDYANGEGD</sequence>
<evidence type="ECO:0000259" key="8">
    <source>
        <dbReference type="PROSITE" id="PS01124"/>
    </source>
</evidence>
<dbReference type="InterPro" id="IPR003594">
    <property type="entry name" value="HATPase_dom"/>
</dbReference>
<dbReference type="CDD" id="cd00082">
    <property type="entry name" value="HisKA"/>
    <property type="match status" value="1"/>
</dbReference>
<evidence type="ECO:0000256" key="4">
    <source>
        <dbReference type="ARBA" id="ARBA00023015"/>
    </source>
</evidence>
<protein>
    <recommendedName>
        <fullName evidence="2">histidine kinase</fullName>
        <ecNumber evidence="2">2.7.13.3</ecNumber>
    </recommendedName>
</protein>
<evidence type="ECO:0000256" key="3">
    <source>
        <dbReference type="ARBA" id="ARBA00022553"/>
    </source>
</evidence>
<dbReference type="SUPFAM" id="SSF47384">
    <property type="entry name" value="Homodimeric domain of signal transducing histidine kinase"/>
    <property type="match status" value="1"/>
</dbReference>
<evidence type="ECO:0000256" key="7">
    <source>
        <dbReference type="PROSITE-ProRule" id="PRU00169"/>
    </source>
</evidence>
<dbReference type="InterPro" id="IPR005467">
    <property type="entry name" value="His_kinase_dom"/>
</dbReference>
<dbReference type="Pfam" id="PF07495">
    <property type="entry name" value="Y_Y_Y"/>
    <property type="match status" value="1"/>
</dbReference>
<evidence type="ECO:0000259" key="10">
    <source>
        <dbReference type="PROSITE" id="PS50110"/>
    </source>
</evidence>
<reference evidence="11" key="1">
    <citation type="submission" date="2020-08" db="EMBL/GenBank/DDBJ databases">
        <title>Lewinella bacteria from marine environments.</title>
        <authorList>
            <person name="Zhong Y."/>
        </authorList>
    </citation>
    <scope>NUCLEOTIDE SEQUENCE</scope>
    <source>
        <strain evidence="11">KCTC 42187</strain>
    </source>
</reference>
<evidence type="ECO:0000256" key="6">
    <source>
        <dbReference type="ARBA" id="ARBA00023163"/>
    </source>
</evidence>
<dbReference type="InterPro" id="IPR018062">
    <property type="entry name" value="HTH_AraC-typ_CS"/>
</dbReference>
<dbReference type="Gene3D" id="2.60.40.10">
    <property type="entry name" value="Immunoglobulins"/>
    <property type="match status" value="1"/>
</dbReference>
<feature type="domain" description="HTH araC/xylS-type" evidence="8">
    <location>
        <begin position="1223"/>
        <end position="1322"/>
    </location>
</feature>
<organism evidence="11 12">
    <name type="scientific">Neolewinella lacunae</name>
    <dbReference type="NCBI Taxonomy" id="1517758"/>
    <lineage>
        <taxon>Bacteria</taxon>
        <taxon>Pseudomonadati</taxon>
        <taxon>Bacteroidota</taxon>
        <taxon>Saprospiria</taxon>
        <taxon>Saprospirales</taxon>
        <taxon>Lewinellaceae</taxon>
        <taxon>Neolewinella</taxon>
    </lineage>
</organism>
<dbReference type="CDD" id="cd17574">
    <property type="entry name" value="REC_OmpR"/>
    <property type="match status" value="1"/>
</dbReference>
<dbReference type="InterPro" id="IPR036097">
    <property type="entry name" value="HisK_dim/P_sf"/>
</dbReference>
<dbReference type="RefSeq" id="WP_187467170.1">
    <property type="nucleotide sequence ID" value="NZ_JACSIT010000118.1"/>
</dbReference>
<evidence type="ECO:0000256" key="2">
    <source>
        <dbReference type="ARBA" id="ARBA00012438"/>
    </source>
</evidence>
<name>A0A923PMF1_9BACT</name>
<dbReference type="SMART" id="SM00388">
    <property type="entry name" value="HisKA"/>
    <property type="match status" value="1"/>
</dbReference>
<dbReference type="Pfam" id="PF12833">
    <property type="entry name" value="HTH_18"/>
    <property type="match status" value="1"/>
</dbReference>
<dbReference type="InterPro" id="IPR001789">
    <property type="entry name" value="Sig_transdc_resp-reg_receiver"/>
</dbReference>
<evidence type="ECO:0000256" key="1">
    <source>
        <dbReference type="ARBA" id="ARBA00000085"/>
    </source>
</evidence>
<dbReference type="PROSITE" id="PS01124">
    <property type="entry name" value="HTH_ARAC_FAMILY_2"/>
    <property type="match status" value="1"/>
</dbReference>
<dbReference type="InterPro" id="IPR011006">
    <property type="entry name" value="CheY-like_superfamily"/>
</dbReference>
<dbReference type="SUPFAM" id="SSF63829">
    <property type="entry name" value="Calcium-dependent phosphotriesterase"/>
    <property type="match status" value="1"/>
</dbReference>
<evidence type="ECO:0000259" key="9">
    <source>
        <dbReference type="PROSITE" id="PS50109"/>
    </source>
</evidence>
<dbReference type="Gene3D" id="1.10.10.60">
    <property type="entry name" value="Homeodomain-like"/>
    <property type="match status" value="1"/>
</dbReference>
<keyword evidence="12" id="KW-1185">Reference proteome</keyword>
<keyword evidence="5" id="KW-0238">DNA-binding</keyword>
<dbReference type="PROSITE" id="PS00041">
    <property type="entry name" value="HTH_ARAC_FAMILY_1"/>
    <property type="match status" value="1"/>
</dbReference>
<dbReference type="PROSITE" id="PS50109">
    <property type="entry name" value="HIS_KIN"/>
    <property type="match status" value="1"/>
</dbReference>
<dbReference type="Gene3D" id="1.10.287.130">
    <property type="match status" value="1"/>
</dbReference>
<comment type="caution">
    <text evidence="11">The sequence shown here is derived from an EMBL/GenBank/DDBJ whole genome shotgun (WGS) entry which is preliminary data.</text>
</comment>
<dbReference type="InterPro" id="IPR003661">
    <property type="entry name" value="HisK_dim/P_dom"/>
</dbReference>
<dbReference type="PANTHER" id="PTHR43547:SF2">
    <property type="entry name" value="HYBRID SIGNAL TRANSDUCTION HISTIDINE KINASE C"/>
    <property type="match status" value="1"/>
</dbReference>
<feature type="domain" description="Response regulatory" evidence="10">
    <location>
        <begin position="1076"/>
        <end position="1191"/>
    </location>
</feature>
<dbReference type="SUPFAM" id="SSF55874">
    <property type="entry name" value="ATPase domain of HSP90 chaperone/DNA topoisomerase II/histidine kinase"/>
    <property type="match status" value="1"/>
</dbReference>
<keyword evidence="6" id="KW-0804">Transcription</keyword>
<dbReference type="InterPro" id="IPR011110">
    <property type="entry name" value="Reg_prop"/>
</dbReference>
<proteinExistence type="predicted"/>
<evidence type="ECO:0000313" key="11">
    <source>
        <dbReference type="EMBL" id="MBC6995120.1"/>
    </source>
</evidence>
<dbReference type="SMART" id="SM00342">
    <property type="entry name" value="HTH_ARAC"/>
    <property type="match status" value="1"/>
</dbReference>
<dbReference type="Gene3D" id="2.130.10.10">
    <property type="entry name" value="YVTN repeat-like/Quinoprotein amine dehydrogenase"/>
    <property type="match status" value="2"/>
</dbReference>
<keyword evidence="4" id="KW-0805">Transcription regulation</keyword>
<evidence type="ECO:0000313" key="12">
    <source>
        <dbReference type="Proteomes" id="UP000650081"/>
    </source>
</evidence>
<gene>
    <name evidence="11" type="ORF">H9S92_13150</name>
</gene>
<accession>A0A923PMF1</accession>
<evidence type="ECO:0000256" key="5">
    <source>
        <dbReference type="ARBA" id="ARBA00023125"/>
    </source>
</evidence>
<dbReference type="SMART" id="SM00448">
    <property type="entry name" value="REC"/>
    <property type="match status" value="1"/>
</dbReference>
<dbReference type="Pfam" id="PF07494">
    <property type="entry name" value="Reg_prop"/>
    <property type="match status" value="2"/>
</dbReference>
<dbReference type="InterPro" id="IPR018060">
    <property type="entry name" value="HTH_AraC"/>
</dbReference>
<dbReference type="SUPFAM" id="SSF46689">
    <property type="entry name" value="Homeodomain-like"/>
    <property type="match status" value="1"/>
</dbReference>
<feature type="modified residue" description="4-aspartylphosphate" evidence="7">
    <location>
        <position position="1124"/>
    </location>
</feature>
<dbReference type="FunFam" id="1.10.287.130:FF:000045">
    <property type="entry name" value="Two-component system sensor histidine kinase/response regulator"/>
    <property type="match status" value="1"/>
</dbReference>
<dbReference type="Gene3D" id="3.40.50.2300">
    <property type="match status" value="1"/>
</dbReference>
<dbReference type="InterPro" id="IPR009057">
    <property type="entry name" value="Homeodomain-like_sf"/>
</dbReference>
<dbReference type="EC" id="2.7.13.3" evidence="2"/>
<dbReference type="Pfam" id="PF00512">
    <property type="entry name" value="HisKA"/>
    <property type="match status" value="1"/>
</dbReference>
<dbReference type="PROSITE" id="PS50110">
    <property type="entry name" value="RESPONSE_REGULATORY"/>
    <property type="match status" value="1"/>
</dbReference>
<dbReference type="Pfam" id="PF00072">
    <property type="entry name" value="Response_reg"/>
    <property type="match status" value="1"/>
</dbReference>
<dbReference type="Proteomes" id="UP000650081">
    <property type="component" value="Unassembled WGS sequence"/>
</dbReference>
<dbReference type="SMART" id="SM00387">
    <property type="entry name" value="HATPase_c"/>
    <property type="match status" value="1"/>
</dbReference>